<reference evidence="3 4" key="1">
    <citation type="submission" date="2020-11" db="EMBL/GenBank/DDBJ databases">
        <title>Fusibacter basophilias sp. nov.</title>
        <authorList>
            <person name="Qiu D."/>
        </authorList>
    </citation>
    <scope>NUCLEOTIDE SEQUENCE [LARGE SCALE GENOMIC DNA]</scope>
    <source>
        <strain evidence="3 4">Q10-2</strain>
    </source>
</reference>
<dbReference type="Pfam" id="PF21543">
    <property type="entry name" value="CvfB_2nd"/>
    <property type="match status" value="1"/>
</dbReference>
<dbReference type="InterPro" id="IPR012340">
    <property type="entry name" value="NA-bd_OB-fold"/>
</dbReference>
<feature type="domain" description="S1 motif" evidence="2">
    <location>
        <begin position="151"/>
        <end position="212"/>
    </location>
</feature>
<dbReference type="Gene3D" id="2.40.50.140">
    <property type="entry name" value="Nucleic acid-binding proteins"/>
    <property type="match status" value="2"/>
</dbReference>
<evidence type="ECO:0000313" key="3">
    <source>
        <dbReference type="EMBL" id="MBF4692846.1"/>
    </source>
</evidence>
<dbReference type="Gene3D" id="1.10.10.10">
    <property type="entry name" value="Winged helix-like DNA-binding domain superfamily/Winged helix DNA-binding domain"/>
    <property type="match status" value="1"/>
</dbReference>
<dbReference type="Pfam" id="PF17783">
    <property type="entry name" value="WHD_CvfB"/>
    <property type="match status" value="1"/>
</dbReference>
<evidence type="ECO:0000259" key="2">
    <source>
        <dbReference type="PROSITE" id="PS50126"/>
    </source>
</evidence>
<dbReference type="SUPFAM" id="SSF50249">
    <property type="entry name" value="Nucleic acid-binding proteins"/>
    <property type="match status" value="1"/>
</dbReference>
<dbReference type="Proteomes" id="UP000614200">
    <property type="component" value="Unassembled WGS sequence"/>
</dbReference>
<dbReference type="InterPro" id="IPR048587">
    <property type="entry name" value="CvfB_S1_3rd"/>
</dbReference>
<dbReference type="SMART" id="SM00316">
    <property type="entry name" value="S1"/>
    <property type="match status" value="1"/>
</dbReference>
<evidence type="ECO:0000256" key="1">
    <source>
        <dbReference type="PIRNR" id="PIRNR012524"/>
    </source>
</evidence>
<organism evidence="3 4">
    <name type="scientific">Fusibacter ferrireducens</name>
    <dbReference type="NCBI Taxonomy" id="2785058"/>
    <lineage>
        <taxon>Bacteria</taxon>
        <taxon>Bacillati</taxon>
        <taxon>Bacillota</taxon>
        <taxon>Clostridia</taxon>
        <taxon>Eubacteriales</taxon>
        <taxon>Eubacteriales Family XII. Incertae Sedis</taxon>
        <taxon>Fusibacter</taxon>
    </lineage>
</organism>
<proteinExistence type="inferred from homology"/>
<dbReference type="PANTHER" id="PTHR37296:SF1">
    <property type="entry name" value="CONSERVED VIRULENCE FACTOR B"/>
    <property type="match status" value="1"/>
</dbReference>
<sequence length="284" mass="32348">MKEVKMFNVGKVQKAYVNRLSEYGAYMSDEINGTSEILLPNKFKPEDVAVNDEMMVFIYHDSEQRLTATNQKPILQVEEIGFLKCVGKIKSGFFLNNGIDKDVFLPYGESKGDLIEGRKYLVMLLLDENGHISSTMKIYNHLLDHAQYAVNQQVKGMVYEIKSEMGAFVAIENKYHGFIPKHELYNEIKVGATIEARITKIREDGKMNLSIKQKSSVQIFDDAEIVMQALTEHNGILLLNDASDPERIKAELNLSKRAFKRAVGKLLKEKKIEITDRGIQIIQK</sequence>
<dbReference type="EMBL" id="JADKNH010000003">
    <property type="protein sequence ID" value="MBF4692846.1"/>
    <property type="molecule type" value="Genomic_DNA"/>
</dbReference>
<dbReference type="InterPro" id="IPR036388">
    <property type="entry name" value="WH-like_DNA-bd_sf"/>
</dbReference>
<comment type="similarity">
    <text evidence="1">Belongs to the CvfB family.</text>
</comment>
<accession>A0ABR9ZQW6</accession>
<dbReference type="InterPro" id="IPR003029">
    <property type="entry name" value="S1_domain"/>
</dbReference>
<gene>
    <name evidence="3" type="ORF">ISU02_06930</name>
</gene>
<protein>
    <submittedName>
        <fullName evidence="3">S1 RNA-binding domain-containing protein</fullName>
    </submittedName>
</protein>
<dbReference type="InterPro" id="IPR040764">
    <property type="entry name" value="CvfB_WH"/>
</dbReference>
<dbReference type="Pfam" id="PF13509">
    <property type="entry name" value="S1_2"/>
    <property type="match status" value="1"/>
</dbReference>
<dbReference type="InterPro" id="IPR014464">
    <property type="entry name" value="CvfB_fam"/>
</dbReference>
<name>A0ABR9ZQW6_9FIRM</name>
<evidence type="ECO:0000313" key="4">
    <source>
        <dbReference type="Proteomes" id="UP000614200"/>
    </source>
</evidence>
<dbReference type="InterPro" id="IPR039566">
    <property type="entry name" value="CvfB_S1_st"/>
</dbReference>
<keyword evidence="4" id="KW-1185">Reference proteome</keyword>
<dbReference type="PIRSF" id="PIRSF012524">
    <property type="entry name" value="YitL_S1"/>
    <property type="match status" value="1"/>
</dbReference>
<dbReference type="PROSITE" id="PS50126">
    <property type="entry name" value="S1"/>
    <property type="match status" value="1"/>
</dbReference>
<comment type="caution">
    <text evidence="3">The sequence shown here is derived from an EMBL/GenBank/DDBJ whole genome shotgun (WGS) entry which is preliminary data.</text>
</comment>
<dbReference type="PANTHER" id="PTHR37296">
    <property type="entry name" value="CONSERVED VIRULENCE FACTOR B"/>
    <property type="match status" value="1"/>
</dbReference>